<keyword evidence="1" id="KW-0812">Transmembrane</keyword>
<dbReference type="Proteomes" id="UP000235388">
    <property type="component" value="Unassembled WGS sequence"/>
</dbReference>
<evidence type="ECO:0000313" key="4">
    <source>
        <dbReference type="EMBL" id="PLW44890.1"/>
    </source>
</evidence>
<dbReference type="EMBL" id="PGCJ01000735">
    <property type="protein sequence ID" value="PLW23033.1"/>
    <property type="molecule type" value="Genomic_DNA"/>
</dbReference>
<keyword evidence="1" id="KW-1133">Transmembrane helix</keyword>
<gene>
    <name evidence="3" type="ORF">PCANC_27907</name>
    <name evidence="2" type="ORF">PCANC_28381</name>
    <name evidence="4" type="ORF">PCASD_09134</name>
</gene>
<accession>A0A2N5TBY3</accession>
<proteinExistence type="predicted"/>
<dbReference type="EMBL" id="PGCJ01000618">
    <property type="protein sequence ID" value="PLW25425.1"/>
    <property type="molecule type" value="Genomic_DNA"/>
</dbReference>
<dbReference type="AlphaFoldDB" id="A0A2N5TBY3"/>
<evidence type="ECO:0000313" key="6">
    <source>
        <dbReference type="Proteomes" id="UP000235392"/>
    </source>
</evidence>
<evidence type="ECO:0000313" key="2">
    <source>
        <dbReference type="EMBL" id="PLW23033.1"/>
    </source>
</evidence>
<feature type="transmembrane region" description="Helical" evidence="1">
    <location>
        <begin position="12"/>
        <end position="29"/>
    </location>
</feature>
<evidence type="ECO:0000313" key="3">
    <source>
        <dbReference type="EMBL" id="PLW25425.1"/>
    </source>
</evidence>
<evidence type="ECO:0000313" key="5">
    <source>
        <dbReference type="Proteomes" id="UP000235388"/>
    </source>
</evidence>
<comment type="caution">
    <text evidence="2">The sequence shown here is derived from an EMBL/GenBank/DDBJ whole genome shotgun (WGS) entry which is preliminary data.</text>
</comment>
<sequence length="120" mass="13431">KQFIIVTMRATVSHFLLIMLIQVAGFVYVSNAMPSSTGEAGLLARGKLTERTGHHHSKRGEQPCCKCNKDFKNIPWVYIGCKDHQYHAECIDEESKRLELCPGCTVPDQPAKLTITVKTN</sequence>
<dbReference type="EMBL" id="PGCI01000053">
    <property type="protein sequence ID" value="PLW44890.1"/>
    <property type="molecule type" value="Genomic_DNA"/>
</dbReference>
<feature type="non-terminal residue" evidence="2">
    <location>
        <position position="120"/>
    </location>
</feature>
<feature type="non-terminal residue" evidence="2">
    <location>
        <position position="1"/>
    </location>
</feature>
<protein>
    <submittedName>
        <fullName evidence="2">Uncharacterized protein</fullName>
    </submittedName>
</protein>
<keyword evidence="1" id="KW-0472">Membrane</keyword>
<organism evidence="2 5">
    <name type="scientific">Puccinia coronata f. sp. avenae</name>
    <dbReference type="NCBI Taxonomy" id="200324"/>
    <lineage>
        <taxon>Eukaryota</taxon>
        <taxon>Fungi</taxon>
        <taxon>Dikarya</taxon>
        <taxon>Basidiomycota</taxon>
        <taxon>Pucciniomycotina</taxon>
        <taxon>Pucciniomycetes</taxon>
        <taxon>Pucciniales</taxon>
        <taxon>Pucciniaceae</taxon>
        <taxon>Puccinia</taxon>
    </lineage>
</organism>
<reference evidence="5 6" key="1">
    <citation type="submission" date="2017-11" db="EMBL/GenBank/DDBJ databases">
        <title>De novo assembly and phasing of dikaryotic genomes from two isolates of Puccinia coronata f. sp. avenae, the causal agent of oat crown rust.</title>
        <authorList>
            <person name="Miller M.E."/>
            <person name="Zhang Y."/>
            <person name="Omidvar V."/>
            <person name="Sperschneider J."/>
            <person name="Schwessinger B."/>
            <person name="Raley C."/>
            <person name="Palmer J.M."/>
            <person name="Garnica D."/>
            <person name="Upadhyaya N."/>
            <person name="Rathjen J."/>
            <person name="Taylor J.M."/>
            <person name="Park R.F."/>
            <person name="Dodds P.N."/>
            <person name="Hirsch C.D."/>
            <person name="Kianian S.F."/>
            <person name="Figueroa M."/>
        </authorList>
    </citation>
    <scope>NUCLEOTIDE SEQUENCE [LARGE SCALE GENOMIC DNA]</scope>
    <source>
        <strain evidence="2">12NC29</strain>
        <strain evidence="4">12SD80</strain>
    </source>
</reference>
<keyword evidence="5" id="KW-1185">Reference proteome</keyword>
<dbReference type="Proteomes" id="UP000235392">
    <property type="component" value="Unassembled WGS sequence"/>
</dbReference>
<dbReference type="SUPFAM" id="SSF57850">
    <property type="entry name" value="RING/U-box"/>
    <property type="match status" value="1"/>
</dbReference>
<name>A0A2N5TBY3_9BASI</name>
<evidence type="ECO:0000256" key="1">
    <source>
        <dbReference type="SAM" id="Phobius"/>
    </source>
</evidence>